<dbReference type="RefSeq" id="WP_153339671.1">
    <property type="nucleotide sequence ID" value="NZ_WEGI01000003.1"/>
</dbReference>
<dbReference type="Proteomes" id="UP000431401">
    <property type="component" value="Unassembled WGS sequence"/>
</dbReference>
<dbReference type="EMBL" id="WEGI01000003">
    <property type="protein sequence ID" value="MQY25778.1"/>
    <property type="molecule type" value="Genomic_DNA"/>
</dbReference>
<feature type="region of interest" description="Disordered" evidence="1">
    <location>
        <begin position="168"/>
        <end position="209"/>
    </location>
</feature>
<feature type="chain" id="PRO_5029742822" description="YncI copper-binding domain-containing protein" evidence="3">
    <location>
        <begin position="37"/>
        <end position="255"/>
    </location>
</feature>
<evidence type="ECO:0000256" key="2">
    <source>
        <dbReference type="SAM" id="Phobius"/>
    </source>
</evidence>
<keyword evidence="2" id="KW-1133">Transmembrane helix</keyword>
<dbReference type="InterPro" id="IPR038507">
    <property type="entry name" value="YcnI-like_sf"/>
</dbReference>
<protein>
    <recommendedName>
        <fullName evidence="4">YncI copper-binding domain-containing protein</fullName>
    </recommendedName>
</protein>
<keyword evidence="6" id="KW-1185">Reference proteome</keyword>
<dbReference type="Pfam" id="PF07987">
    <property type="entry name" value="DUF1775"/>
    <property type="match status" value="1"/>
</dbReference>
<dbReference type="InterPro" id="IPR012533">
    <property type="entry name" value="YcnI-copper_dom"/>
</dbReference>
<reference evidence="5 6" key="1">
    <citation type="submission" date="2019-10" db="EMBL/GenBank/DDBJ databases">
        <title>Nocardia macrotermitis sp. nov. and Nocardia aurantia sp. nov., isolated from the gut of fungus growing-termite Macrotermes natalensis.</title>
        <authorList>
            <person name="Benndorf R."/>
            <person name="Schwitalla J."/>
            <person name="Martin K."/>
            <person name="De Beer W."/>
            <person name="Kaster A.-K."/>
            <person name="Vollmers J."/>
            <person name="Poulsen M."/>
            <person name="Beemelmanns C."/>
        </authorList>
    </citation>
    <scope>NUCLEOTIDE SEQUENCE [LARGE SCALE GENOMIC DNA]</scope>
    <source>
        <strain evidence="5 6">RB56</strain>
    </source>
</reference>
<keyword evidence="2" id="KW-0812">Transmembrane</keyword>
<sequence>MTRAWTAGHRRAVAAALATVPAALLTVLPATGTASAHVTASAPDAAPGGYSVVTLRVPDESAAGTVKLEVTLPPDHPFAEVRTAPVPGWDTAVRRTALAQPIDDGAGGKLTEVVSAVTFTARDGGAIGPGQFGEFRLLLGPLPKSGNVFLPAVQTYSDGSTVSWIERSTDGTESAHPAPVLHLGGPVVTGHTHGAPPPTLATGSDDTQHNSADTATFLAGAALVVALLGLATAAYPLLRVRTARPAADPSGSSET</sequence>
<dbReference type="AlphaFoldDB" id="A0A7K0DJE3"/>
<feature type="transmembrane region" description="Helical" evidence="2">
    <location>
        <begin position="217"/>
        <end position="238"/>
    </location>
</feature>
<gene>
    <name evidence="5" type="primary">ycnI_1</name>
    <name evidence="5" type="ORF">NRB56_13370</name>
</gene>
<comment type="caution">
    <text evidence="5">The sequence shown here is derived from an EMBL/GenBank/DDBJ whole genome shotgun (WGS) entry which is preliminary data.</text>
</comment>
<evidence type="ECO:0000259" key="4">
    <source>
        <dbReference type="Pfam" id="PF07987"/>
    </source>
</evidence>
<evidence type="ECO:0000313" key="5">
    <source>
        <dbReference type="EMBL" id="MQY25778.1"/>
    </source>
</evidence>
<dbReference type="Gene3D" id="2.60.40.2230">
    <property type="entry name" value="Uncharacterised protein YcnI-like PF07987, DUF1775"/>
    <property type="match status" value="1"/>
</dbReference>
<evidence type="ECO:0000256" key="1">
    <source>
        <dbReference type="SAM" id="MobiDB-lite"/>
    </source>
</evidence>
<evidence type="ECO:0000256" key="3">
    <source>
        <dbReference type="SAM" id="SignalP"/>
    </source>
</evidence>
<dbReference type="OrthoDB" id="9810871at2"/>
<keyword evidence="3" id="KW-0732">Signal</keyword>
<evidence type="ECO:0000313" key="6">
    <source>
        <dbReference type="Proteomes" id="UP000431401"/>
    </source>
</evidence>
<keyword evidence="2" id="KW-0472">Membrane</keyword>
<dbReference type="CDD" id="cd08545">
    <property type="entry name" value="YcnI_like"/>
    <property type="match status" value="1"/>
</dbReference>
<feature type="signal peptide" evidence="3">
    <location>
        <begin position="1"/>
        <end position="36"/>
    </location>
</feature>
<accession>A0A7K0DJE3</accession>
<feature type="domain" description="YncI copper-binding" evidence="4">
    <location>
        <begin position="37"/>
        <end position="183"/>
    </location>
</feature>
<name>A0A7K0DJE3_9NOCA</name>
<organism evidence="5 6">
    <name type="scientific">Nocardia aurantia</name>
    <dbReference type="NCBI Taxonomy" id="2585199"/>
    <lineage>
        <taxon>Bacteria</taxon>
        <taxon>Bacillati</taxon>
        <taxon>Actinomycetota</taxon>
        <taxon>Actinomycetes</taxon>
        <taxon>Mycobacteriales</taxon>
        <taxon>Nocardiaceae</taxon>
        <taxon>Nocardia</taxon>
    </lineage>
</organism>
<proteinExistence type="predicted"/>